<dbReference type="PANTHER" id="PTHR47262:SF1">
    <property type="entry name" value="OS02G0132600 PROTEIN"/>
    <property type="match status" value="1"/>
</dbReference>
<dbReference type="PANTHER" id="PTHR47262">
    <property type="entry name" value="OS02G0132600 PROTEIN"/>
    <property type="match status" value="1"/>
</dbReference>
<feature type="compositionally biased region" description="Polar residues" evidence="3">
    <location>
        <begin position="60"/>
        <end position="69"/>
    </location>
</feature>
<dbReference type="InParanoid" id="A0A2R6PT78"/>
<evidence type="ECO:0000313" key="5">
    <source>
        <dbReference type="EMBL" id="PSR96304.1"/>
    </source>
</evidence>
<dbReference type="OMA" id="CNTIDDS"/>
<dbReference type="PROSITE" id="PS51375">
    <property type="entry name" value="PPR"/>
    <property type="match status" value="3"/>
</dbReference>
<keyword evidence="1" id="KW-0677">Repeat</keyword>
<evidence type="ECO:0000313" key="6">
    <source>
        <dbReference type="Proteomes" id="UP000241394"/>
    </source>
</evidence>
<dbReference type="InterPro" id="IPR011990">
    <property type="entry name" value="TPR-like_helical_dom_sf"/>
</dbReference>
<protein>
    <submittedName>
        <fullName evidence="5">Pentatricopeptide repeat-containing protein</fullName>
    </submittedName>
</protein>
<dbReference type="FunCoup" id="A0A2R6PT78">
    <property type="interactions" value="1689"/>
</dbReference>
<feature type="domain" description="PROP1-like PPR" evidence="4">
    <location>
        <begin position="413"/>
        <end position="558"/>
    </location>
</feature>
<reference evidence="5 6" key="1">
    <citation type="submission" date="2017-07" db="EMBL/GenBank/DDBJ databases">
        <title>An improved, manually edited Actinidia chinensis var. chinensis (kiwifruit) genome highlights the challenges associated with draft genomes and gene prediction in plants.</title>
        <authorList>
            <person name="Pilkington S."/>
            <person name="Crowhurst R."/>
            <person name="Hilario E."/>
            <person name="Nardozza S."/>
            <person name="Fraser L."/>
            <person name="Peng Y."/>
            <person name="Gunaseelan K."/>
            <person name="Simpson R."/>
            <person name="Tahir J."/>
            <person name="Deroles S."/>
            <person name="Templeton K."/>
            <person name="Luo Z."/>
            <person name="Davy M."/>
            <person name="Cheng C."/>
            <person name="Mcneilage M."/>
            <person name="Scaglione D."/>
            <person name="Liu Y."/>
            <person name="Zhang Q."/>
            <person name="Datson P."/>
            <person name="De Silva N."/>
            <person name="Gardiner S."/>
            <person name="Bassett H."/>
            <person name="Chagne D."/>
            <person name="Mccallum J."/>
            <person name="Dzierzon H."/>
            <person name="Deng C."/>
            <person name="Wang Y.-Y."/>
            <person name="Barron N."/>
            <person name="Manako K."/>
            <person name="Bowen J."/>
            <person name="Foster T."/>
            <person name="Erridge Z."/>
            <person name="Tiffin H."/>
            <person name="Waite C."/>
            <person name="Davies K."/>
            <person name="Grierson E."/>
            <person name="Laing W."/>
            <person name="Kirk R."/>
            <person name="Chen X."/>
            <person name="Wood M."/>
            <person name="Montefiori M."/>
            <person name="Brummell D."/>
            <person name="Schwinn K."/>
            <person name="Catanach A."/>
            <person name="Fullerton C."/>
            <person name="Li D."/>
            <person name="Meiyalaghan S."/>
            <person name="Nieuwenhuizen N."/>
            <person name="Read N."/>
            <person name="Prakash R."/>
            <person name="Hunter D."/>
            <person name="Zhang H."/>
            <person name="Mckenzie M."/>
            <person name="Knabel M."/>
            <person name="Harris A."/>
            <person name="Allan A."/>
            <person name="Chen A."/>
            <person name="Janssen B."/>
            <person name="Plunkett B."/>
            <person name="Dwamena C."/>
            <person name="Voogd C."/>
            <person name="Leif D."/>
            <person name="Lafferty D."/>
            <person name="Souleyre E."/>
            <person name="Varkonyi-Gasic E."/>
            <person name="Gambi F."/>
            <person name="Hanley J."/>
            <person name="Yao J.-L."/>
            <person name="Cheung J."/>
            <person name="David K."/>
            <person name="Warren B."/>
            <person name="Marsh K."/>
            <person name="Snowden K."/>
            <person name="Lin-Wang K."/>
            <person name="Brian L."/>
            <person name="Martinez-Sanchez M."/>
            <person name="Wang M."/>
            <person name="Ileperuma N."/>
            <person name="Macnee N."/>
            <person name="Campin R."/>
            <person name="Mcatee P."/>
            <person name="Drummond R."/>
            <person name="Espley R."/>
            <person name="Ireland H."/>
            <person name="Wu R."/>
            <person name="Atkinson R."/>
            <person name="Karunairetnam S."/>
            <person name="Bulley S."/>
            <person name="Chunkath S."/>
            <person name="Hanley Z."/>
            <person name="Storey R."/>
            <person name="Thrimawithana A."/>
            <person name="Thomson S."/>
            <person name="David C."/>
            <person name="Testolin R."/>
        </authorList>
    </citation>
    <scope>NUCLEOTIDE SEQUENCE [LARGE SCALE GENOMIC DNA]</scope>
    <source>
        <strain evidence="6">cv. Red5</strain>
        <tissue evidence="5">Young leaf</tissue>
    </source>
</reference>
<reference evidence="6" key="2">
    <citation type="journal article" date="2018" name="BMC Genomics">
        <title>A manually annotated Actinidia chinensis var. chinensis (kiwifruit) genome highlights the challenges associated with draft genomes and gene prediction in plants.</title>
        <authorList>
            <person name="Pilkington S.M."/>
            <person name="Crowhurst R."/>
            <person name="Hilario E."/>
            <person name="Nardozza S."/>
            <person name="Fraser L."/>
            <person name="Peng Y."/>
            <person name="Gunaseelan K."/>
            <person name="Simpson R."/>
            <person name="Tahir J."/>
            <person name="Deroles S.C."/>
            <person name="Templeton K."/>
            <person name="Luo Z."/>
            <person name="Davy M."/>
            <person name="Cheng C."/>
            <person name="McNeilage M."/>
            <person name="Scaglione D."/>
            <person name="Liu Y."/>
            <person name="Zhang Q."/>
            <person name="Datson P."/>
            <person name="De Silva N."/>
            <person name="Gardiner S.E."/>
            <person name="Bassett H."/>
            <person name="Chagne D."/>
            <person name="McCallum J."/>
            <person name="Dzierzon H."/>
            <person name="Deng C."/>
            <person name="Wang Y.Y."/>
            <person name="Barron L."/>
            <person name="Manako K."/>
            <person name="Bowen J."/>
            <person name="Foster T.M."/>
            <person name="Erridge Z.A."/>
            <person name="Tiffin H."/>
            <person name="Waite C.N."/>
            <person name="Davies K.M."/>
            <person name="Grierson E.P."/>
            <person name="Laing W.A."/>
            <person name="Kirk R."/>
            <person name="Chen X."/>
            <person name="Wood M."/>
            <person name="Montefiori M."/>
            <person name="Brummell D.A."/>
            <person name="Schwinn K.E."/>
            <person name="Catanach A."/>
            <person name="Fullerton C."/>
            <person name="Li D."/>
            <person name="Meiyalaghan S."/>
            <person name="Nieuwenhuizen N."/>
            <person name="Read N."/>
            <person name="Prakash R."/>
            <person name="Hunter D."/>
            <person name="Zhang H."/>
            <person name="McKenzie M."/>
            <person name="Knabel M."/>
            <person name="Harris A."/>
            <person name="Allan A.C."/>
            <person name="Gleave A."/>
            <person name="Chen A."/>
            <person name="Janssen B.J."/>
            <person name="Plunkett B."/>
            <person name="Ampomah-Dwamena C."/>
            <person name="Voogd C."/>
            <person name="Leif D."/>
            <person name="Lafferty D."/>
            <person name="Souleyre E.J.F."/>
            <person name="Varkonyi-Gasic E."/>
            <person name="Gambi F."/>
            <person name="Hanley J."/>
            <person name="Yao J.L."/>
            <person name="Cheung J."/>
            <person name="David K.M."/>
            <person name="Warren B."/>
            <person name="Marsh K."/>
            <person name="Snowden K.C."/>
            <person name="Lin-Wang K."/>
            <person name="Brian L."/>
            <person name="Martinez-Sanchez M."/>
            <person name="Wang M."/>
            <person name="Ileperuma N."/>
            <person name="Macnee N."/>
            <person name="Campin R."/>
            <person name="McAtee P."/>
            <person name="Drummond R.S.M."/>
            <person name="Espley R.V."/>
            <person name="Ireland H.S."/>
            <person name="Wu R."/>
            <person name="Atkinson R.G."/>
            <person name="Karunairetnam S."/>
            <person name="Bulley S."/>
            <person name="Chunkath S."/>
            <person name="Hanley Z."/>
            <person name="Storey R."/>
            <person name="Thrimawithana A.H."/>
            <person name="Thomson S."/>
            <person name="David C."/>
            <person name="Testolin R."/>
            <person name="Huang H."/>
            <person name="Hellens R.P."/>
            <person name="Schaffer R.J."/>
        </authorList>
    </citation>
    <scope>NUCLEOTIDE SEQUENCE [LARGE SCALE GENOMIC DNA]</scope>
    <source>
        <strain evidence="6">cv. Red5</strain>
    </source>
</reference>
<feature type="repeat" description="PPR" evidence="2">
    <location>
        <begin position="516"/>
        <end position="550"/>
    </location>
</feature>
<dbReference type="Pfam" id="PF17177">
    <property type="entry name" value="PPR_long"/>
    <property type="match status" value="1"/>
</dbReference>
<feature type="compositionally biased region" description="Low complexity" evidence="3">
    <location>
        <begin position="35"/>
        <end position="47"/>
    </location>
</feature>
<gene>
    <name evidence="5" type="ORF">CEY00_Acc26353</name>
</gene>
<dbReference type="InterPro" id="IPR033443">
    <property type="entry name" value="PROP1-like_PPR_dom"/>
</dbReference>
<dbReference type="Proteomes" id="UP000241394">
    <property type="component" value="Chromosome LG23"/>
</dbReference>
<evidence type="ECO:0000259" key="4">
    <source>
        <dbReference type="Pfam" id="PF17177"/>
    </source>
</evidence>
<dbReference type="EMBL" id="NKQK01000023">
    <property type="protein sequence ID" value="PSR96304.1"/>
    <property type="molecule type" value="Genomic_DNA"/>
</dbReference>
<feature type="repeat" description="PPR" evidence="2">
    <location>
        <begin position="411"/>
        <end position="445"/>
    </location>
</feature>
<feature type="repeat" description="PPR" evidence="2">
    <location>
        <begin position="481"/>
        <end position="515"/>
    </location>
</feature>
<dbReference type="Gene3D" id="1.25.40.10">
    <property type="entry name" value="Tetratricopeptide repeat domain"/>
    <property type="match status" value="3"/>
</dbReference>
<name>A0A2R6PT78_ACTCC</name>
<feature type="region of interest" description="Disordered" evidence="3">
    <location>
        <begin position="35"/>
        <end position="69"/>
    </location>
</feature>
<keyword evidence="6" id="KW-1185">Reference proteome</keyword>
<dbReference type="AlphaFoldDB" id="A0A2R6PT78"/>
<dbReference type="OrthoDB" id="767661at2759"/>
<evidence type="ECO:0000256" key="3">
    <source>
        <dbReference type="SAM" id="MobiDB-lite"/>
    </source>
</evidence>
<evidence type="ECO:0000256" key="2">
    <source>
        <dbReference type="PROSITE-ProRule" id="PRU00708"/>
    </source>
</evidence>
<dbReference type="Pfam" id="PF01535">
    <property type="entry name" value="PPR"/>
    <property type="match status" value="2"/>
</dbReference>
<comment type="caution">
    <text evidence="5">The sequence shown here is derived from an EMBL/GenBank/DDBJ whole genome shotgun (WGS) entry which is preliminary data.</text>
</comment>
<evidence type="ECO:0000256" key="1">
    <source>
        <dbReference type="ARBA" id="ARBA00022737"/>
    </source>
</evidence>
<dbReference type="STRING" id="1590841.A0A2R6PT78"/>
<dbReference type="Gramene" id="PSR96304">
    <property type="protein sequence ID" value="PSR96304"/>
    <property type="gene ID" value="CEY00_Acc26353"/>
</dbReference>
<accession>A0A2R6PT78</accession>
<sequence>MPGKSLSSLFRSAIRTTAKTVPGEDATLKQFVSSLDVSSPSTSTASETTRKRSVKLPKSPSRSKNPCSTSLRDLAIDRLKLNSASNSGNSTKDLSKEISSILLGGTSLDTAISSKFGTSDDKSLEIPWFSSMTHNNISLRRREVSRDRKQKWIFKSNQTHRFDRLVRKCAQKLGADATIQVFGKLGRETGVKEYNALIGLCIEKARKTQDEEVSLQQICKAYQLFKLMREQGFQLEEESYGPFLICLIDMEMVEEFQYFCGVIQDENPNSLSRLAYYEMLLWIGVNNEVKIKELCDFAANDDDDKLNFKENYLLALCESNRKEELLLLLEVVDITRFSSMGHLANIFISLGRHSLESFLEKFILALKSCDIEAENISNFIFNYAISVPNLAVEDAILEFKNLHGKLKVTPSPASYEKLIRHCCDLLKVHAALDIIDQMSETGLTLLIETFHSILHACEESCNYNLVHRIYSVICRNNLKPDTETFRSMISLSVKMKDFEGAYNMIKDLEQMNLIPTANMYNAIMAGYFREKNIHGGLMVLKHMEQADVKPDSQTFSYLIGNCDCEEDIVRNYEELKQSGVQFTKHIFMSLINAYAACGQFEKAKQVVLDKGVPIKSLNEIKCVLVSALASHGQISDALNIYEEIKQAECNVESKAIICLIEHLQSEGELGRLLQLLAEVNDPEYWIDGCCRVILYSVAHKHLSSTVDLLKQLKDKFCDDEVATEVLFDEVFCKIAETEPSDLQFGLDLLQAIKEELQVRPSRRSLDFLLSACVSAKDLNSSLLIWKEYHASGLRYNGLTFLRMYQALLASGDLKAATKMLNKIPKDDPHVRCVINACKTTYIQPASLKGKNKKKMIEKGKEMR</sequence>
<organism evidence="5 6">
    <name type="scientific">Actinidia chinensis var. chinensis</name>
    <name type="common">Chinese soft-hair kiwi</name>
    <dbReference type="NCBI Taxonomy" id="1590841"/>
    <lineage>
        <taxon>Eukaryota</taxon>
        <taxon>Viridiplantae</taxon>
        <taxon>Streptophyta</taxon>
        <taxon>Embryophyta</taxon>
        <taxon>Tracheophyta</taxon>
        <taxon>Spermatophyta</taxon>
        <taxon>Magnoliopsida</taxon>
        <taxon>eudicotyledons</taxon>
        <taxon>Gunneridae</taxon>
        <taxon>Pentapetalae</taxon>
        <taxon>asterids</taxon>
        <taxon>Ericales</taxon>
        <taxon>Actinidiaceae</taxon>
        <taxon>Actinidia</taxon>
    </lineage>
</organism>
<dbReference type="NCBIfam" id="TIGR00756">
    <property type="entry name" value="PPR"/>
    <property type="match status" value="1"/>
</dbReference>
<proteinExistence type="predicted"/>
<dbReference type="InterPro" id="IPR002885">
    <property type="entry name" value="PPR_rpt"/>
</dbReference>